<feature type="compositionally biased region" description="Low complexity" evidence="12">
    <location>
        <begin position="115"/>
        <end position="133"/>
    </location>
</feature>
<dbReference type="Pfam" id="PF06333">
    <property type="entry name" value="Med13_C"/>
    <property type="match status" value="1"/>
</dbReference>
<sequence>MDAGEYDTNTLLINNLSSVSFRVYESIPSHIPYTFNASDVEDSLRDDGHLVYMDAVRQGIWCFYLAIGEPPSSANPESIGLGTRMSVCGYPLISVWEGTIRPNDLLNHRFPPSNPINTPSSSSSAGSGLDSTPRSSQPPNNIPTPLTNNGITNMEIKTAPIPIGEIRGYHLVPVGDIHRFFITAVLSSLTTYFSRQVGAIVLNQRTALLPPGALTLDDTHSTSALVNFRVYLTTTGSLVISVCVSVLTGLVSCTQSLHGGLIPGGPVVLAAPFGAFGALQGVIDTDNQGPETGFVQSPETQISNLRAGQNGFSQWKALVSRVLKTHGMSSSLLNGCTWLNIHFSQKKPYEQRTDGKNTPSAIPGANAPWPSVLCFRKAKPAAIMDDSFERAFSGSTTEQEDVLGLVKGWCQEFPKREEALLQRKVEKEKETDLLREKMDVDEKQPQLNGYSPLDARRPSNGGAMAAAGMMYPTPPDGVQPSGVLPLFDTATSSPANQPPMSAMVDLDVSIQQDSSMVDNFDDGWDNVEVKQEQAAAFPEENIFGDLGEDMFEGNELTDADFSFFDQDPDGLNLERPMLPDSVSGMGYHPADNNGAREVARAGTGQINHPPDNRHPQPQFTKPELKHARSVLAEESRQQSNLQSYNNNSAIGIKRHPSPFNPETVFKKIRASLHPQPRFQLALKGVPPRRRSLFERVDFNPALSLDSKKYQESGPFKCDRLVLNSYLPDGGPLTTGRLQGSDKRGRSVKELPSDISRLLGLPRKLNGTGASPPKRDDGHSDSEDSSWASDEDNSSDASGHATSPAKSGVLRRRMEDDVISMAASFKDLDNMSTESPSYSPALLSRLHSEVSDLSLARWFADPEPIPFHIPVSDEEFITVAQVLTEQAASGFLRLSRERHISEIRDVRRCLVDTVRYVVQGLQRALPRALAAAAECPFRSFVEVPDLPLFYIAPQPLGRLNIKPGDKGNFFPIPPPHVELRRNGGQLAVLPSAVSFWESLGLGPAQGSKDILSVCVFPNGDGMRENASVFLERIQSSYETLKLGSFGTLPSAGHITGGLVPFAINQDFVSPGPNTQRPFSAFTDQMVNLARALASSTVSQKNFVVFFVYEPENPTSIVDSCAAFQELFEHYKHFLLEKKKSALNELVLQLIPFDLVASDASLVILSSSDCNRLCFETYDRCTLFSGPMPAPAIMLEKALPKSLQFEVESTPSPDPLQENSYIHIAYAQSVDERWISAAWTDNRGDKQMTASYCLGRRNKPATRYIGEIIPEIWENTYNLISPCKVHWRLIVTKCGILTQQEIDCWISLKNAETRFKVNLGLVTVDTSPSLQLIPPAVKMPVSASTAFYTTPVSTPQPPSVVSPDPSGNNPPTPHGGATTPGAGDGPSSLPAPLPPPATGTAPGEPGVEETLVDITENVWGVIAAHRLNNSPSLMVLRPALASGYLVKRCGPRAEDPPAIMEINIIWLDNNLMIRWDSLLRDIMAIFRGLGTLARVRGVTDKETDVRPWHVAAVEKAVKALYLLM</sequence>
<feature type="region of interest" description="Disordered" evidence="12">
    <location>
        <begin position="107"/>
        <end position="151"/>
    </location>
</feature>
<dbReference type="Proteomes" id="UP001302126">
    <property type="component" value="Unassembled WGS sequence"/>
</dbReference>
<feature type="compositionally biased region" description="Low complexity" evidence="12">
    <location>
        <begin position="1372"/>
        <end position="1386"/>
    </location>
</feature>
<keyword evidence="8 11" id="KW-0539">Nucleus</keyword>
<dbReference type="InterPro" id="IPR021643">
    <property type="entry name" value="Mediator_Med13_N"/>
</dbReference>
<dbReference type="GO" id="GO:0003713">
    <property type="term" value="F:transcription coactivator activity"/>
    <property type="evidence" value="ECO:0007669"/>
    <property type="project" value="TreeGrafter"/>
</dbReference>
<dbReference type="Pfam" id="PF11597">
    <property type="entry name" value="Med13_N"/>
    <property type="match status" value="1"/>
</dbReference>
<evidence type="ECO:0000259" key="15">
    <source>
        <dbReference type="Pfam" id="PF18296"/>
    </source>
</evidence>
<evidence type="ECO:0000256" key="8">
    <source>
        <dbReference type="ARBA" id="ARBA00023242"/>
    </source>
</evidence>
<comment type="subunit">
    <text evidence="11">Component of the SRB8-11 complex, which itself associates with the Mediator complex.</text>
</comment>
<evidence type="ECO:0000256" key="12">
    <source>
        <dbReference type="SAM" id="MobiDB-lite"/>
    </source>
</evidence>
<feature type="region of interest" description="Disordered" evidence="12">
    <location>
        <begin position="1348"/>
        <end position="1404"/>
    </location>
</feature>
<evidence type="ECO:0000256" key="6">
    <source>
        <dbReference type="ARBA" id="ARBA00023159"/>
    </source>
</evidence>
<comment type="subcellular location">
    <subcellularLocation>
        <location evidence="1 11">Nucleus</location>
    </subcellularLocation>
</comment>
<gene>
    <name evidence="16" type="ORF">QBC35DRAFT_43965</name>
</gene>
<dbReference type="PANTHER" id="PTHR48249:SF3">
    <property type="entry name" value="MEDIATOR OF RNA POLYMERASE II TRANSCRIPTION SUBUNIT 13"/>
    <property type="match status" value="1"/>
</dbReference>
<name>A0AAN6WZ17_9PEZI</name>
<dbReference type="InterPro" id="IPR009401">
    <property type="entry name" value="Med13_C"/>
</dbReference>
<feature type="domain" description="MID" evidence="15">
    <location>
        <begin position="1007"/>
        <end position="1179"/>
    </location>
</feature>
<evidence type="ECO:0000256" key="9">
    <source>
        <dbReference type="ARBA" id="ARBA00025661"/>
    </source>
</evidence>
<feature type="domain" description="Mediator complex subunit Med13 C-terminal" evidence="13">
    <location>
        <begin position="1187"/>
        <end position="1511"/>
    </location>
</feature>
<dbReference type="GO" id="GO:0045944">
    <property type="term" value="P:positive regulation of transcription by RNA polymerase II"/>
    <property type="evidence" value="ECO:0007669"/>
    <property type="project" value="TreeGrafter"/>
</dbReference>
<dbReference type="GO" id="GO:0016592">
    <property type="term" value="C:mediator complex"/>
    <property type="evidence" value="ECO:0007669"/>
    <property type="project" value="InterPro"/>
</dbReference>
<dbReference type="InterPro" id="IPR041285">
    <property type="entry name" value="MID_MedPIWI"/>
</dbReference>
<comment type="caution">
    <text evidence="16">The sequence shown here is derived from an EMBL/GenBank/DDBJ whole genome shotgun (WGS) entry which is preliminary data.</text>
</comment>
<keyword evidence="5 11" id="KW-0805">Transcription regulation</keyword>
<evidence type="ECO:0000313" key="16">
    <source>
        <dbReference type="EMBL" id="KAK4190939.1"/>
    </source>
</evidence>
<evidence type="ECO:0000256" key="11">
    <source>
        <dbReference type="RuleBase" id="RU364134"/>
    </source>
</evidence>
<comment type="similarity">
    <text evidence="2 11">Belongs to the Mediator complex subunit 13 family.</text>
</comment>
<dbReference type="InterPro" id="IPR051139">
    <property type="entry name" value="Mediator_complx_sub13"/>
</dbReference>
<organism evidence="16 17">
    <name type="scientific">Podospora australis</name>
    <dbReference type="NCBI Taxonomy" id="1536484"/>
    <lineage>
        <taxon>Eukaryota</taxon>
        <taxon>Fungi</taxon>
        <taxon>Dikarya</taxon>
        <taxon>Ascomycota</taxon>
        <taxon>Pezizomycotina</taxon>
        <taxon>Sordariomycetes</taxon>
        <taxon>Sordariomycetidae</taxon>
        <taxon>Sordariales</taxon>
        <taxon>Podosporaceae</taxon>
        <taxon>Podospora</taxon>
    </lineage>
</organism>
<evidence type="ECO:0000256" key="4">
    <source>
        <dbReference type="ARBA" id="ARBA00022491"/>
    </source>
</evidence>
<evidence type="ECO:0000256" key="5">
    <source>
        <dbReference type="ARBA" id="ARBA00023015"/>
    </source>
</evidence>
<keyword evidence="6 11" id="KW-0010">Activator</keyword>
<feature type="compositionally biased region" description="Basic and acidic residues" evidence="12">
    <location>
        <begin position="739"/>
        <end position="751"/>
    </location>
</feature>
<evidence type="ECO:0000313" key="17">
    <source>
        <dbReference type="Proteomes" id="UP001302126"/>
    </source>
</evidence>
<evidence type="ECO:0000259" key="14">
    <source>
        <dbReference type="Pfam" id="PF11597"/>
    </source>
</evidence>
<reference evidence="16" key="1">
    <citation type="journal article" date="2023" name="Mol. Phylogenet. Evol.">
        <title>Genome-scale phylogeny and comparative genomics of the fungal order Sordariales.</title>
        <authorList>
            <person name="Hensen N."/>
            <person name="Bonometti L."/>
            <person name="Westerberg I."/>
            <person name="Brannstrom I.O."/>
            <person name="Guillou S."/>
            <person name="Cros-Aarteil S."/>
            <person name="Calhoun S."/>
            <person name="Haridas S."/>
            <person name="Kuo A."/>
            <person name="Mondo S."/>
            <person name="Pangilinan J."/>
            <person name="Riley R."/>
            <person name="LaButti K."/>
            <person name="Andreopoulos B."/>
            <person name="Lipzen A."/>
            <person name="Chen C."/>
            <person name="Yan M."/>
            <person name="Daum C."/>
            <person name="Ng V."/>
            <person name="Clum A."/>
            <person name="Steindorff A."/>
            <person name="Ohm R.A."/>
            <person name="Martin F."/>
            <person name="Silar P."/>
            <person name="Natvig D.O."/>
            <person name="Lalanne C."/>
            <person name="Gautier V."/>
            <person name="Ament-Velasquez S.L."/>
            <person name="Kruys A."/>
            <person name="Hutchinson M.I."/>
            <person name="Powell A.J."/>
            <person name="Barry K."/>
            <person name="Miller A.N."/>
            <person name="Grigoriev I.V."/>
            <person name="Debuchy R."/>
            <person name="Gladieux P."/>
            <person name="Hiltunen Thoren M."/>
            <person name="Johannesson H."/>
        </authorList>
    </citation>
    <scope>NUCLEOTIDE SEQUENCE</scope>
    <source>
        <strain evidence="16">PSN309</strain>
    </source>
</reference>
<keyword evidence="4 11" id="KW-0678">Repressor</keyword>
<dbReference type="EMBL" id="MU864362">
    <property type="protein sequence ID" value="KAK4190939.1"/>
    <property type="molecule type" value="Genomic_DNA"/>
</dbReference>
<dbReference type="PANTHER" id="PTHR48249">
    <property type="entry name" value="MEDIATOR OF RNA POLYMERASE II TRANSCRIPTION SUBUNIT 13"/>
    <property type="match status" value="1"/>
</dbReference>
<protein>
    <recommendedName>
        <fullName evidence="3 11">Mediator of RNA polymerase II transcription subunit 13</fullName>
    </recommendedName>
    <alternativeName>
        <fullName evidence="10 11">Mediator complex subunit 13</fullName>
    </alternativeName>
</protein>
<feature type="compositionally biased region" description="Basic and acidic residues" evidence="12">
    <location>
        <begin position="772"/>
        <end position="781"/>
    </location>
</feature>
<evidence type="ECO:0000256" key="10">
    <source>
        <dbReference type="ARBA" id="ARBA00032008"/>
    </source>
</evidence>
<keyword evidence="7 11" id="KW-0804">Transcription</keyword>
<comment type="function">
    <text evidence="9 11">Component of the SRB8-11 complex. The SRB8-11 complex is a regulatory module of the Mediator complex which is itself involved in regulation of basal and activated RNA polymerase II-dependent transcription. The SRB8-11 complex may be involved in the transcriptional repression of a subset of genes regulated by Mediator. It may inhibit the association of the Mediator complex with RNA polymerase II to form the holoenzyme complex.</text>
</comment>
<evidence type="ECO:0000256" key="7">
    <source>
        <dbReference type="ARBA" id="ARBA00023163"/>
    </source>
</evidence>
<evidence type="ECO:0000256" key="3">
    <source>
        <dbReference type="ARBA" id="ARBA00019618"/>
    </source>
</evidence>
<proteinExistence type="inferred from homology"/>
<accession>A0AAN6WZ17</accession>
<reference evidence="16" key="2">
    <citation type="submission" date="2023-05" db="EMBL/GenBank/DDBJ databases">
        <authorList>
            <consortium name="Lawrence Berkeley National Laboratory"/>
            <person name="Steindorff A."/>
            <person name="Hensen N."/>
            <person name="Bonometti L."/>
            <person name="Westerberg I."/>
            <person name="Brannstrom I.O."/>
            <person name="Guillou S."/>
            <person name="Cros-Aarteil S."/>
            <person name="Calhoun S."/>
            <person name="Haridas S."/>
            <person name="Kuo A."/>
            <person name="Mondo S."/>
            <person name="Pangilinan J."/>
            <person name="Riley R."/>
            <person name="Labutti K."/>
            <person name="Andreopoulos B."/>
            <person name="Lipzen A."/>
            <person name="Chen C."/>
            <person name="Yanf M."/>
            <person name="Daum C."/>
            <person name="Ng V."/>
            <person name="Clum A."/>
            <person name="Ohm R."/>
            <person name="Martin F."/>
            <person name="Silar P."/>
            <person name="Natvig D."/>
            <person name="Lalanne C."/>
            <person name="Gautier V."/>
            <person name="Ament-Velasquez S.L."/>
            <person name="Kruys A."/>
            <person name="Hutchinson M.I."/>
            <person name="Powell A.J."/>
            <person name="Barry K."/>
            <person name="Miller A.N."/>
            <person name="Grigoriev I.V."/>
            <person name="Debuchy R."/>
            <person name="Gladieux P."/>
            <person name="Thoren M.H."/>
            <person name="Johannesson H."/>
        </authorList>
    </citation>
    <scope>NUCLEOTIDE SEQUENCE</scope>
    <source>
        <strain evidence="16">PSN309</strain>
    </source>
</reference>
<feature type="region of interest" description="Disordered" evidence="12">
    <location>
        <begin position="728"/>
        <end position="811"/>
    </location>
</feature>
<evidence type="ECO:0000256" key="1">
    <source>
        <dbReference type="ARBA" id="ARBA00004123"/>
    </source>
</evidence>
<feature type="domain" description="Mediator complex subunit Med13 N-terminal" evidence="14">
    <location>
        <begin position="8"/>
        <end position="377"/>
    </location>
</feature>
<keyword evidence="17" id="KW-1185">Reference proteome</keyword>
<dbReference type="Pfam" id="PF18296">
    <property type="entry name" value="MID_MedPIWI"/>
    <property type="match status" value="1"/>
</dbReference>
<evidence type="ECO:0000256" key="2">
    <source>
        <dbReference type="ARBA" id="ARBA00009354"/>
    </source>
</evidence>
<evidence type="ECO:0000259" key="13">
    <source>
        <dbReference type="Pfam" id="PF06333"/>
    </source>
</evidence>